<dbReference type="RefSeq" id="WP_144991313.1">
    <property type="nucleotide sequence ID" value="NZ_VNJK01000001.1"/>
</dbReference>
<feature type="transmembrane region" description="Helical" evidence="6">
    <location>
        <begin position="93"/>
        <end position="118"/>
    </location>
</feature>
<organism evidence="8 9">
    <name type="scientific">Paenibacillus agilis</name>
    <dbReference type="NCBI Taxonomy" id="3020863"/>
    <lineage>
        <taxon>Bacteria</taxon>
        <taxon>Bacillati</taxon>
        <taxon>Bacillota</taxon>
        <taxon>Bacilli</taxon>
        <taxon>Bacillales</taxon>
        <taxon>Paenibacillaceae</taxon>
        <taxon>Paenibacillus</taxon>
    </lineage>
</organism>
<comment type="subcellular location">
    <subcellularLocation>
        <location evidence="1">Cell membrane</location>
        <topology evidence="1">Multi-pass membrane protein</topology>
    </subcellularLocation>
</comment>
<evidence type="ECO:0000259" key="7">
    <source>
        <dbReference type="PROSITE" id="PS50850"/>
    </source>
</evidence>
<feature type="transmembrane region" description="Helical" evidence="6">
    <location>
        <begin position="362"/>
        <end position="379"/>
    </location>
</feature>
<dbReference type="Proteomes" id="UP000318102">
    <property type="component" value="Unassembled WGS sequence"/>
</dbReference>
<name>A0A559J2W7_9BACL</name>
<dbReference type="AlphaFoldDB" id="A0A559J2W7"/>
<dbReference type="OrthoDB" id="9793283at2"/>
<dbReference type="Gene3D" id="1.20.1250.20">
    <property type="entry name" value="MFS general substrate transporter like domains"/>
    <property type="match status" value="1"/>
</dbReference>
<evidence type="ECO:0000256" key="2">
    <source>
        <dbReference type="ARBA" id="ARBA00022448"/>
    </source>
</evidence>
<sequence>MNKQLTVVMLMLMMVFIGFGIVIPVLPMTITDTGANEMHLGWMLSIYSLVAFIVSPIWGAWSERVGRRPIILIGISGFSVSYLLFAIGTDMLWLMYVSRILGGLFSGAVTAVIVAYVADITTDEQRTKGMAFVGMSIGLGFTFGPAFGGIISEFGGSAAPFYAAALLTFVTAVLGALVLKESLPLDKRMPRTAASPSRWTAFTGRMKYLYVLSFFVTFTLAGLEATLMYFQMLRIPGTTAWDIGWMFFFCGLAGALVQGGIVRRYIKKGKEKYGIMAGLVISALGFVLILFSTTLVNATIFLCIFGIGNALIRPCVTSLITQKTTVSQGVASGLNSSMDSFGRIAGPALATAVFNWNANMPFIIGAVLSIAAVALVIRFNTLDQSSSLNTTIS</sequence>
<gene>
    <name evidence="8" type="ORF">FPZ44_14760</name>
</gene>
<dbReference type="InterPro" id="IPR020846">
    <property type="entry name" value="MFS_dom"/>
</dbReference>
<feature type="transmembrane region" description="Helical" evidence="6">
    <location>
        <begin position="70"/>
        <end position="87"/>
    </location>
</feature>
<dbReference type="PANTHER" id="PTHR23504">
    <property type="entry name" value="MAJOR FACILITATOR SUPERFAMILY DOMAIN-CONTAINING PROTEIN 10"/>
    <property type="match status" value="1"/>
</dbReference>
<dbReference type="SUPFAM" id="SSF103473">
    <property type="entry name" value="MFS general substrate transporter"/>
    <property type="match status" value="1"/>
</dbReference>
<feature type="transmembrane region" description="Helical" evidence="6">
    <location>
        <begin position="130"/>
        <end position="152"/>
    </location>
</feature>
<feature type="domain" description="Major facilitator superfamily (MFS) profile" evidence="7">
    <location>
        <begin position="4"/>
        <end position="384"/>
    </location>
</feature>
<evidence type="ECO:0000256" key="5">
    <source>
        <dbReference type="ARBA" id="ARBA00023136"/>
    </source>
</evidence>
<keyword evidence="2" id="KW-0813">Transport</keyword>
<dbReference type="PANTHER" id="PTHR23504:SF15">
    <property type="entry name" value="MAJOR FACILITATOR SUPERFAMILY (MFS) PROFILE DOMAIN-CONTAINING PROTEIN"/>
    <property type="match status" value="1"/>
</dbReference>
<evidence type="ECO:0000256" key="6">
    <source>
        <dbReference type="SAM" id="Phobius"/>
    </source>
</evidence>
<dbReference type="PROSITE" id="PS50850">
    <property type="entry name" value="MFS"/>
    <property type="match status" value="1"/>
</dbReference>
<feature type="transmembrane region" description="Helical" evidence="6">
    <location>
        <begin position="273"/>
        <end position="292"/>
    </location>
</feature>
<keyword evidence="5 6" id="KW-0472">Membrane</keyword>
<keyword evidence="3 6" id="KW-0812">Transmembrane</keyword>
<feature type="transmembrane region" description="Helical" evidence="6">
    <location>
        <begin position="39"/>
        <end position="58"/>
    </location>
</feature>
<dbReference type="GO" id="GO:0005886">
    <property type="term" value="C:plasma membrane"/>
    <property type="evidence" value="ECO:0007669"/>
    <property type="project" value="UniProtKB-SubCell"/>
</dbReference>
<evidence type="ECO:0000313" key="9">
    <source>
        <dbReference type="Proteomes" id="UP000318102"/>
    </source>
</evidence>
<comment type="caution">
    <text evidence="8">The sequence shown here is derived from an EMBL/GenBank/DDBJ whole genome shotgun (WGS) entry which is preliminary data.</text>
</comment>
<evidence type="ECO:0000313" key="8">
    <source>
        <dbReference type="EMBL" id="TVX94202.1"/>
    </source>
</evidence>
<feature type="transmembrane region" description="Helical" evidence="6">
    <location>
        <begin position="158"/>
        <end position="179"/>
    </location>
</feature>
<dbReference type="InterPro" id="IPR001958">
    <property type="entry name" value="Tet-R_TetA/multi-R_MdtG-like"/>
</dbReference>
<evidence type="ECO:0000256" key="3">
    <source>
        <dbReference type="ARBA" id="ARBA00022692"/>
    </source>
</evidence>
<dbReference type="InterPro" id="IPR036259">
    <property type="entry name" value="MFS_trans_sf"/>
</dbReference>
<keyword evidence="4 6" id="KW-1133">Transmembrane helix</keyword>
<proteinExistence type="predicted"/>
<feature type="transmembrane region" description="Helical" evidence="6">
    <location>
        <begin position="208"/>
        <end position="231"/>
    </location>
</feature>
<dbReference type="EMBL" id="VNJK01000001">
    <property type="protein sequence ID" value="TVX94202.1"/>
    <property type="molecule type" value="Genomic_DNA"/>
</dbReference>
<keyword evidence="9" id="KW-1185">Reference proteome</keyword>
<evidence type="ECO:0000256" key="1">
    <source>
        <dbReference type="ARBA" id="ARBA00004651"/>
    </source>
</evidence>
<dbReference type="InterPro" id="IPR011701">
    <property type="entry name" value="MFS"/>
</dbReference>
<feature type="transmembrane region" description="Helical" evidence="6">
    <location>
        <begin position="7"/>
        <end position="27"/>
    </location>
</feature>
<dbReference type="GO" id="GO:0022857">
    <property type="term" value="F:transmembrane transporter activity"/>
    <property type="evidence" value="ECO:0007669"/>
    <property type="project" value="InterPro"/>
</dbReference>
<dbReference type="PRINTS" id="PR01035">
    <property type="entry name" value="TCRTETA"/>
</dbReference>
<dbReference type="Pfam" id="PF07690">
    <property type="entry name" value="MFS_1"/>
    <property type="match status" value="1"/>
</dbReference>
<accession>A0A559J2W7</accession>
<reference evidence="8 9" key="1">
    <citation type="submission" date="2019-07" db="EMBL/GenBank/DDBJ databases">
        <authorList>
            <person name="Kim J."/>
        </authorList>
    </citation>
    <scope>NUCLEOTIDE SEQUENCE [LARGE SCALE GENOMIC DNA]</scope>
    <source>
        <strain evidence="8 9">N4</strain>
    </source>
</reference>
<protein>
    <submittedName>
        <fullName evidence="8">TCR/Tet family MFS transporter</fullName>
    </submittedName>
</protein>
<evidence type="ECO:0000256" key="4">
    <source>
        <dbReference type="ARBA" id="ARBA00022989"/>
    </source>
</evidence>
<feature type="transmembrane region" description="Helical" evidence="6">
    <location>
        <begin position="243"/>
        <end position="261"/>
    </location>
</feature>